<comment type="similarity">
    <text evidence="2">Belongs to the APC3/CDC27 family.</text>
</comment>
<feature type="region of interest" description="Disordered" evidence="4">
    <location>
        <begin position="313"/>
        <end position="333"/>
    </location>
</feature>
<protein>
    <submittedName>
        <fullName evidence="5">TPR-like protein</fullName>
    </submittedName>
</protein>
<dbReference type="SUPFAM" id="SSF48452">
    <property type="entry name" value="TPR-like"/>
    <property type="match status" value="2"/>
</dbReference>
<proteinExistence type="inferred from homology"/>
<feature type="compositionally biased region" description="Polar residues" evidence="4">
    <location>
        <begin position="321"/>
        <end position="333"/>
    </location>
</feature>
<evidence type="ECO:0000313" key="5">
    <source>
        <dbReference type="EMBL" id="OAQ36494.1"/>
    </source>
</evidence>
<evidence type="ECO:0000256" key="2">
    <source>
        <dbReference type="ARBA" id="ARBA00038210"/>
    </source>
</evidence>
<organism evidence="5 6">
    <name type="scientific">Linnemannia elongata AG-77</name>
    <dbReference type="NCBI Taxonomy" id="1314771"/>
    <lineage>
        <taxon>Eukaryota</taxon>
        <taxon>Fungi</taxon>
        <taxon>Fungi incertae sedis</taxon>
        <taxon>Mucoromycota</taxon>
        <taxon>Mortierellomycotina</taxon>
        <taxon>Mortierellomycetes</taxon>
        <taxon>Mortierellales</taxon>
        <taxon>Mortierellaceae</taxon>
        <taxon>Linnemannia</taxon>
    </lineage>
</organism>
<feature type="region of interest" description="Disordered" evidence="4">
    <location>
        <begin position="712"/>
        <end position="731"/>
    </location>
</feature>
<dbReference type="Pfam" id="PF14559">
    <property type="entry name" value="TPR_19"/>
    <property type="match status" value="1"/>
</dbReference>
<dbReference type="PANTHER" id="PTHR12558">
    <property type="entry name" value="CELL DIVISION CYCLE 16,23,27"/>
    <property type="match status" value="1"/>
</dbReference>
<keyword evidence="6" id="KW-1185">Reference proteome</keyword>
<evidence type="ECO:0000256" key="4">
    <source>
        <dbReference type="SAM" id="MobiDB-lite"/>
    </source>
</evidence>
<dbReference type="SMART" id="SM00028">
    <property type="entry name" value="TPR"/>
    <property type="match status" value="8"/>
</dbReference>
<dbReference type="STRING" id="1314771.A0A197KJP2"/>
<dbReference type="AlphaFoldDB" id="A0A197KJP2"/>
<evidence type="ECO:0000313" key="6">
    <source>
        <dbReference type="Proteomes" id="UP000078512"/>
    </source>
</evidence>
<evidence type="ECO:0000256" key="3">
    <source>
        <dbReference type="PROSITE-ProRule" id="PRU00339"/>
    </source>
</evidence>
<reference evidence="5 6" key="1">
    <citation type="submission" date="2016-05" db="EMBL/GenBank/DDBJ databases">
        <title>Genome sequencing reveals origins of a unique bacterial endosymbiosis in the earliest lineages of terrestrial Fungi.</title>
        <authorList>
            <consortium name="DOE Joint Genome Institute"/>
            <person name="Uehling J."/>
            <person name="Gryganskyi A."/>
            <person name="Hameed K."/>
            <person name="Tschaplinski T."/>
            <person name="Misztal P."/>
            <person name="Wu S."/>
            <person name="Desiro A."/>
            <person name="Vande Pol N."/>
            <person name="Du Z.-Y."/>
            <person name="Zienkiewicz A."/>
            <person name="Zienkiewicz K."/>
            <person name="Morin E."/>
            <person name="Tisserant E."/>
            <person name="Splivallo R."/>
            <person name="Hainaut M."/>
            <person name="Henrissat B."/>
            <person name="Ohm R."/>
            <person name="Kuo A."/>
            <person name="Yan J."/>
            <person name="Lipzen A."/>
            <person name="Nolan M."/>
            <person name="Labutti K."/>
            <person name="Barry K."/>
            <person name="Goldstein A."/>
            <person name="Labbe J."/>
            <person name="Schadt C."/>
            <person name="Tuskan G."/>
            <person name="Grigoriev I."/>
            <person name="Martin F."/>
            <person name="Vilgalys R."/>
            <person name="Bonito G."/>
        </authorList>
    </citation>
    <scope>NUCLEOTIDE SEQUENCE [LARGE SCALE GENOMIC DNA]</scope>
    <source>
        <strain evidence="5 6">AG-77</strain>
    </source>
</reference>
<dbReference type="PROSITE" id="PS50005">
    <property type="entry name" value="TPR"/>
    <property type="match status" value="6"/>
</dbReference>
<name>A0A197KJP2_9FUNG</name>
<dbReference type="GO" id="GO:0051301">
    <property type="term" value="P:cell division"/>
    <property type="evidence" value="ECO:0007669"/>
    <property type="project" value="TreeGrafter"/>
</dbReference>
<keyword evidence="1 3" id="KW-0802">TPR repeat</keyword>
<dbReference type="PANTHER" id="PTHR12558:SF13">
    <property type="entry name" value="CELL DIVISION CYCLE PROTEIN 27 HOMOLOG"/>
    <property type="match status" value="1"/>
</dbReference>
<dbReference type="Pfam" id="PF13181">
    <property type="entry name" value="TPR_8"/>
    <property type="match status" value="3"/>
</dbReference>
<dbReference type="GO" id="GO:0016567">
    <property type="term" value="P:protein ubiquitination"/>
    <property type="evidence" value="ECO:0007669"/>
    <property type="project" value="TreeGrafter"/>
</dbReference>
<feature type="repeat" description="TPR" evidence="3">
    <location>
        <begin position="498"/>
        <end position="531"/>
    </location>
</feature>
<accession>A0A197KJP2</accession>
<dbReference type="OrthoDB" id="10248520at2759"/>
<sequence>MAVTASTTTSQGSTSDTLDSLPKLTAVGQRLEHIIRYSLDRFQFRNAIFLAERLYYHTRGTGHTTEEQEYAQYLLATCQYRQGQPELAWATLDGCTSIRNRYLFAQCCLDLRRYTECNGVLEWLLQEALAPCSATDIMAGKNVSSTGNPDKASVLNLLGRTARAQQRHKLAIKYFTQALESNPFLWEALENLSELGSAPDPNSIFAEFDATIANVFAPRPVTAIQRVKPAIPNPPASSIIKLEDLQDENINDTAIEPSYNQSSIPAHDLIKPRQGFLPTIDTNSMAVLAQISEGNGIDKPNTLLRRGTAGHMKRPFERTKSSSAIPARNTSGSITKRGFDRHATFANLQSSHRASVANVSSNAVSEQEPAASVVPPVVSKAELQEELEALRIVADTFKILARAYGLFSQNKFTESMAEYESLPYEHLASGWVQCQLAKNKFEMTDYITAAQYFQRAREMEPSIHRDMEIYSTCLWHLKQEMKLSALGKELKDSNHHSPQAWCALGNAYSLRNENDQALKCFQRAIQLDDRFAYAHTLSGHEYKGLEEYDKALTEYRTALSIDDRHYPAWCGMGDVYIKVGKSDLALIHYKEAQRLNPSNTVVIFLVGIVQERMNRTTEALRSFEEAIHLQPGHAMARFEKAKVQKEMGQYTEALKELDVVHKIAPTEPRVFMLQGEILLEMGDKKEALKKLTWALDLDSKSSHAIRDLIDKVNQDSDTEEQGYDIQHDSDG</sequence>
<dbReference type="EMBL" id="KV442011">
    <property type="protein sequence ID" value="OAQ36494.1"/>
    <property type="molecule type" value="Genomic_DNA"/>
</dbReference>
<feature type="repeat" description="TPR" evidence="3">
    <location>
        <begin position="152"/>
        <end position="185"/>
    </location>
</feature>
<dbReference type="Proteomes" id="UP000078512">
    <property type="component" value="Unassembled WGS sequence"/>
</dbReference>
<evidence type="ECO:0000256" key="1">
    <source>
        <dbReference type="ARBA" id="ARBA00022803"/>
    </source>
</evidence>
<dbReference type="Pfam" id="PF12895">
    <property type="entry name" value="ANAPC3"/>
    <property type="match status" value="1"/>
</dbReference>
<dbReference type="InterPro" id="IPR011990">
    <property type="entry name" value="TPR-like_helical_dom_sf"/>
</dbReference>
<dbReference type="InterPro" id="IPR019734">
    <property type="entry name" value="TPR_rpt"/>
</dbReference>
<feature type="repeat" description="TPR" evidence="3">
    <location>
        <begin position="668"/>
        <end position="701"/>
    </location>
</feature>
<dbReference type="Pfam" id="PF00515">
    <property type="entry name" value="TPR_1"/>
    <property type="match status" value="1"/>
</dbReference>
<feature type="repeat" description="TPR" evidence="3">
    <location>
        <begin position="532"/>
        <end position="565"/>
    </location>
</feature>
<dbReference type="GO" id="GO:0005737">
    <property type="term" value="C:cytoplasm"/>
    <property type="evidence" value="ECO:0007669"/>
    <property type="project" value="TreeGrafter"/>
</dbReference>
<dbReference type="GO" id="GO:0031145">
    <property type="term" value="P:anaphase-promoting complex-dependent catabolic process"/>
    <property type="evidence" value="ECO:0007669"/>
    <property type="project" value="TreeGrafter"/>
</dbReference>
<feature type="repeat" description="TPR" evidence="3">
    <location>
        <begin position="566"/>
        <end position="599"/>
    </location>
</feature>
<dbReference type="GO" id="GO:0007091">
    <property type="term" value="P:metaphase/anaphase transition of mitotic cell cycle"/>
    <property type="evidence" value="ECO:0007669"/>
    <property type="project" value="TreeGrafter"/>
</dbReference>
<dbReference type="Gene3D" id="1.25.40.10">
    <property type="entry name" value="Tetratricopeptide repeat domain"/>
    <property type="match status" value="4"/>
</dbReference>
<dbReference type="GO" id="GO:0005680">
    <property type="term" value="C:anaphase-promoting complex"/>
    <property type="evidence" value="ECO:0007669"/>
    <property type="project" value="TreeGrafter"/>
</dbReference>
<feature type="repeat" description="TPR" evidence="3">
    <location>
        <begin position="600"/>
        <end position="633"/>
    </location>
</feature>
<gene>
    <name evidence="5" type="ORF">K457DRAFT_12161</name>
</gene>